<feature type="compositionally biased region" description="Polar residues" evidence="1">
    <location>
        <begin position="1107"/>
        <end position="1118"/>
    </location>
</feature>
<feature type="region of interest" description="Disordered" evidence="1">
    <location>
        <begin position="1724"/>
        <end position="1754"/>
    </location>
</feature>
<protein>
    <submittedName>
        <fullName evidence="2">Uncharacterized protein</fullName>
    </submittedName>
</protein>
<feature type="compositionally biased region" description="Basic residues" evidence="1">
    <location>
        <begin position="923"/>
        <end position="933"/>
    </location>
</feature>
<feature type="compositionally biased region" description="Low complexity" evidence="1">
    <location>
        <begin position="1597"/>
        <end position="1611"/>
    </location>
</feature>
<evidence type="ECO:0000313" key="4">
    <source>
        <dbReference type="Proteomes" id="UP000747110"/>
    </source>
</evidence>
<feature type="compositionally biased region" description="Polar residues" evidence="1">
    <location>
        <begin position="287"/>
        <end position="296"/>
    </location>
</feature>
<dbReference type="OrthoDB" id="550463at2759"/>
<feature type="region of interest" description="Disordered" evidence="1">
    <location>
        <begin position="503"/>
        <end position="527"/>
    </location>
</feature>
<feature type="region of interest" description="Disordered" evidence="1">
    <location>
        <begin position="1048"/>
        <end position="1220"/>
    </location>
</feature>
<reference evidence="2" key="1">
    <citation type="journal article" date="2021" name="Proc. Natl. Acad. Sci. U.S.A.">
        <title>Three genomes in the algal genus Volvox reveal the fate of a haploid sex-determining region after a transition to homothallism.</title>
        <authorList>
            <person name="Yamamoto K."/>
            <person name="Hamaji T."/>
            <person name="Kawai-Toyooka H."/>
            <person name="Matsuzaki R."/>
            <person name="Takahashi F."/>
            <person name="Nishimura Y."/>
            <person name="Kawachi M."/>
            <person name="Noguchi H."/>
            <person name="Minakuchi Y."/>
            <person name="Umen J.G."/>
            <person name="Toyoda A."/>
            <person name="Nozaki H."/>
        </authorList>
    </citation>
    <scope>NUCLEOTIDE SEQUENCE</scope>
    <source>
        <strain evidence="3">NIES-3785</strain>
        <strain evidence="2">NIES-3786</strain>
    </source>
</reference>
<feature type="compositionally biased region" description="Basic and acidic residues" evidence="1">
    <location>
        <begin position="1911"/>
        <end position="1930"/>
    </location>
</feature>
<feature type="region of interest" description="Disordered" evidence="1">
    <location>
        <begin position="275"/>
        <end position="296"/>
    </location>
</feature>
<keyword evidence="4" id="KW-1185">Reference proteome</keyword>
<comment type="caution">
    <text evidence="2">The sequence shown here is derived from an EMBL/GenBank/DDBJ whole genome shotgun (WGS) entry which is preliminary data.</text>
</comment>
<evidence type="ECO:0000313" key="3">
    <source>
        <dbReference type="EMBL" id="GIM03085.1"/>
    </source>
</evidence>
<feature type="region of interest" description="Disordered" evidence="1">
    <location>
        <begin position="1837"/>
        <end position="1856"/>
    </location>
</feature>
<name>A0A8J4FHF2_9CHLO</name>
<feature type="compositionally biased region" description="Basic and acidic residues" evidence="1">
    <location>
        <begin position="1196"/>
        <end position="1205"/>
    </location>
</feature>
<feature type="compositionally biased region" description="Polar residues" evidence="1">
    <location>
        <begin position="1080"/>
        <end position="1091"/>
    </location>
</feature>
<feature type="compositionally biased region" description="Basic and acidic residues" evidence="1">
    <location>
        <begin position="1127"/>
        <end position="1138"/>
    </location>
</feature>
<evidence type="ECO:0000313" key="2">
    <source>
        <dbReference type="EMBL" id="GIL75207.1"/>
    </source>
</evidence>
<feature type="compositionally biased region" description="Low complexity" evidence="1">
    <location>
        <begin position="972"/>
        <end position="988"/>
    </location>
</feature>
<feature type="region of interest" description="Disordered" evidence="1">
    <location>
        <begin position="825"/>
        <end position="903"/>
    </location>
</feature>
<dbReference type="Proteomes" id="UP000722791">
    <property type="component" value="Unassembled WGS sequence"/>
</dbReference>
<feature type="compositionally biased region" description="Basic and acidic residues" evidence="1">
    <location>
        <begin position="1095"/>
        <end position="1105"/>
    </location>
</feature>
<feature type="compositionally biased region" description="Polar residues" evidence="1">
    <location>
        <begin position="507"/>
        <end position="520"/>
    </location>
</feature>
<feature type="region of interest" description="Disordered" evidence="1">
    <location>
        <begin position="763"/>
        <end position="791"/>
    </location>
</feature>
<feature type="region of interest" description="Disordered" evidence="1">
    <location>
        <begin position="1574"/>
        <end position="1612"/>
    </location>
</feature>
<sequence length="2122" mass="220704">MEGFYQATQANLWGSVPCQGSHCQPSIAAHAAIHDASVPGAIQGVADGTLGVSEKHPVCIPYNRDSTGYTALPSGLSAALDELAAAIGITVEAGEPPASHATTSAAFLQPPAVPHLEPSGSACFHIGSSALPVIQVPGNAPTPLFATGILNPAPGSAAALDQVTCVQGTQPLPLMDLQPLAHAPNPAENLTDCGINAPMASCVEIVLQQPEPMPGGSSQPAPPFMLPDQAQHLDRQNLPEQQKLDLYYLEAPAKGREAAVSTALPLPSSWAGTAAVGSGPQPLDPSSAGQPPVTSKTLMVNHGQEHNAQAAEQPKVQLTALQHPQEVASEPSPQSLESAQPPQPVPALQPFKAPTVAMLRAMRNSSIAASTAAVTVTCMPATATSTDAKGLPAGAASCTPALPPGAQLNEVSSSASSSALCNREQEFLMPLGEPQMHTVGVAPGVPVAPVVAGLRLDSTPVPADSPAPYDDYRQLPGQKLARCIQVASSGFGECIARSSEVRDGVTDATSGPSNQVSVSAGTDPAAGAVAPREAGQLEHPSVGAAAEGLPSLLSADPEELAAAIAAAVAAVAAATRTTTEAAGQSAQTDQQPSQPQLQVAQQTIQQPFAQQVLLPAANVGSDPQLQQQLSQYPQQQLLPQHHQQPLVYTAMSNYDPTSQLQIQQQHQQQPQSQQPQQLQVQFVPAGNGSGVLQVVAYGGNNGGAVLPIVSEGLPPAAAALLGAGLQPPAAVAIGGQMHVPVQQLQYGEVVQVAWSGSSGPVPDTVVYSQPGGFQQQQPQYQQQQELGTQPQVQDAYAHQVHDERYQYGAGNRQQQQLQQPYTLYDYDNQNPFQPPPLQLQQQPAQQTHYGSGPGAYDSRHEAPRHPTPYIYRPPVANTAADSCRDSQPPDPRTAWPSTDPRPGYVPLRHKAPSASFADGWHSTGRRTSHRQHPQHLLWSPPPSMLYTPTREYEEKSETPPPEVTGGSEEEPAAGTVAAGGLATASAGGEVLEAGNGKTKSAEMEVNGVTGAERISSPAADEGSLTLAAAQQRGPCSATVAAIQLIEARRKQAQAKEQEAKEQKAKERKAKEQQEKEQQQHTAEQLNKNQQVKLPKVKDLQIKEVQAKGQQQPEPNTEQELVPAYPDTEERLQESRDEAPEQVTDEQPAVATADTEAAPQPLQRPGPVTSGRGSVQPPAVTGQVTAANALEPKPLGRNKEQARAEQDAATQAMLEKARRLRQQQLQERILQERQRKEQEELRKQNKEQEEERLRERLRERLSQQQRAKAGGGAIGPAGPPVVAKPQGNVAAALAARLAVAGRDAVGGAAAVAAAAGALGGVCGATAAATAQSGGAAGQETRFQAELQELEADLESLEQQIASAPTCGMNARALVLRAAELVARRDAARASAATGAAATAALKPAPATAPADAGPGLISVVKPLADAVPLPERAFVTYVPRSSIPRLVRQEAAHSLTGGYLALALQRARVPEARAVQAVTNEPELRKAAVAAAGQHEMALYRQVTSKMNYELLFRKTKAEPERLQLQEDVVQLLNKRYGSCAKGKSPAGGAAAPTALAAPKAAAGADAARSVAAVSAGTAGGGDGRLVMPGTKRRLVPPDDVSPPSALAAAAPGNSKRVASAGAVGAAAPAGGTGARKVAPAGGLVKVKHAVGRREDDTSDRAISGTRATANVVVDELFVDSSSGDEDISGSRTVGSNEADTRAAARAVVKDVKGTLCTGAASEAKTGDVEAGPADSGAAANPSGSAMGATDRGVGGGNSNPVLAVGGDYGAIDEDPPDAPYEDLFGSDIDSGQECGTQMDVHTAKPAEGPAQTPVADAQRLQGVHAAASAITVVCRSSGPAVGSAPTSRQAHGPKAGAAADVTLGPAAAAEDGSFAPPAAVQGIDASAGCPTHVRNRKRQRVGEIGGTVGECDVRQGGRTEGSGLDKEPSRRSHVREKRRRSRSRSRSEGRPHNGDAARDLELKVSGGGGRQGSLPLQGRGHGKVLCGDDGRQGAQCEGQPPHEHQQQPVAATGSLSRAGMSQEEWEQTEVRQKLRQQVLAFIHATLEPLYRAGLLGKESYKRAAAKTCERLLSAHPDDIAPDFLVREHAQVSKFIMKVVEREQQRDAEQQPQHQEQKQQQAK</sequence>
<dbReference type="EMBL" id="BNCP01000007">
    <property type="protein sequence ID" value="GIL75207.1"/>
    <property type="molecule type" value="Genomic_DNA"/>
</dbReference>
<feature type="region of interest" description="Disordered" evidence="1">
    <location>
        <begin position="915"/>
        <end position="1001"/>
    </location>
</feature>
<dbReference type="EMBL" id="BNCQ01000013">
    <property type="protein sequence ID" value="GIM03085.1"/>
    <property type="molecule type" value="Genomic_DNA"/>
</dbReference>
<evidence type="ECO:0000256" key="1">
    <source>
        <dbReference type="SAM" id="MobiDB-lite"/>
    </source>
</evidence>
<proteinExistence type="predicted"/>
<feature type="compositionally biased region" description="Low complexity" evidence="1">
    <location>
        <begin position="2109"/>
        <end position="2122"/>
    </location>
</feature>
<accession>A0A8J4FHF2</accession>
<gene>
    <name evidence="2" type="ORF">Vretifemale_5049</name>
    <name evidence="3" type="ORF">Vretimale_7888</name>
</gene>
<feature type="region of interest" description="Disordered" evidence="1">
    <location>
        <begin position="1232"/>
        <end position="1253"/>
    </location>
</feature>
<dbReference type="Proteomes" id="UP000747110">
    <property type="component" value="Unassembled WGS sequence"/>
</dbReference>
<feature type="region of interest" description="Disordered" evidence="1">
    <location>
        <begin position="1906"/>
        <end position="2024"/>
    </location>
</feature>
<feature type="compositionally biased region" description="Low complexity" evidence="1">
    <location>
        <begin position="769"/>
        <end position="791"/>
    </location>
</feature>
<feature type="compositionally biased region" description="Basic residues" evidence="1">
    <location>
        <begin position="1931"/>
        <end position="1944"/>
    </location>
</feature>
<feature type="compositionally biased region" description="Basic and acidic residues" evidence="1">
    <location>
        <begin position="1945"/>
        <end position="1962"/>
    </location>
</feature>
<feature type="region of interest" description="Disordered" evidence="1">
    <location>
        <begin position="323"/>
        <end position="346"/>
    </location>
</feature>
<feature type="compositionally biased region" description="Basic and acidic residues" evidence="1">
    <location>
        <begin position="1048"/>
        <end position="1078"/>
    </location>
</feature>
<organism evidence="2 4">
    <name type="scientific">Volvox reticuliferus</name>
    <dbReference type="NCBI Taxonomy" id="1737510"/>
    <lineage>
        <taxon>Eukaryota</taxon>
        <taxon>Viridiplantae</taxon>
        <taxon>Chlorophyta</taxon>
        <taxon>core chlorophytes</taxon>
        <taxon>Chlorophyceae</taxon>
        <taxon>CS clade</taxon>
        <taxon>Chlamydomonadales</taxon>
        <taxon>Volvocaceae</taxon>
        <taxon>Volvox</taxon>
    </lineage>
</organism>
<feature type="region of interest" description="Disordered" evidence="1">
    <location>
        <begin position="2102"/>
        <end position="2122"/>
    </location>
</feature>